<reference evidence="3 4" key="1">
    <citation type="submission" date="2012-09" db="EMBL/GenBank/DDBJ databases">
        <title>Genome Sequence of alkane-degrading Bacterium Alcanivorax venustensis ISO4.</title>
        <authorList>
            <person name="Lai Q."/>
            <person name="Shao Z."/>
        </authorList>
    </citation>
    <scope>NUCLEOTIDE SEQUENCE [LARGE SCALE GENOMIC DNA]</scope>
    <source>
        <strain evidence="3 4">ISO4</strain>
    </source>
</reference>
<dbReference type="GeneID" id="99766725"/>
<accession>A0ABS0AJQ2</accession>
<dbReference type="Gene3D" id="1.10.150.690">
    <property type="entry name" value="DUF2063"/>
    <property type="match status" value="1"/>
</dbReference>
<feature type="domain" description="NGO1945-like C-terminal" evidence="2">
    <location>
        <begin position="147"/>
        <end position="243"/>
    </location>
</feature>
<feature type="domain" description="Putative DNA-binding" evidence="1">
    <location>
        <begin position="9"/>
        <end position="94"/>
    </location>
</feature>
<dbReference type="Proteomes" id="UP000644441">
    <property type="component" value="Unassembled WGS sequence"/>
</dbReference>
<dbReference type="InterPro" id="IPR044922">
    <property type="entry name" value="DUF2063_N_sf"/>
</dbReference>
<evidence type="ECO:0000313" key="3">
    <source>
        <dbReference type="EMBL" id="MBF5054361.1"/>
    </source>
</evidence>
<dbReference type="InterPro" id="IPR054098">
    <property type="entry name" value="NGO1945-like_C"/>
</dbReference>
<dbReference type="EMBL" id="ARXR01000040">
    <property type="protein sequence ID" value="MBF5054361.1"/>
    <property type="molecule type" value="Genomic_DNA"/>
</dbReference>
<comment type="caution">
    <text evidence="3">The sequence shown here is derived from an EMBL/GenBank/DDBJ whole genome shotgun (WGS) entry which is preliminary data.</text>
</comment>
<evidence type="ECO:0000259" key="1">
    <source>
        <dbReference type="Pfam" id="PF09836"/>
    </source>
</evidence>
<protein>
    <recommendedName>
        <fullName evidence="5">DNA-binding domain-containing protein</fullName>
    </recommendedName>
</protein>
<evidence type="ECO:0008006" key="5">
    <source>
        <dbReference type="Google" id="ProtNLM"/>
    </source>
</evidence>
<evidence type="ECO:0000259" key="2">
    <source>
        <dbReference type="Pfam" id="PF22106"/>
    </source>
</evidence>
<dbReference type="RefSeq" id="WP_142949329.1">
    <property type="nucleotide sequence ID" value="NZ_ARXR01000040.1"/>
</dbReference>
<proteinExistence type="predicted"/>
<dbReference type="Pfam" id="PF22106">
    <property type="entry name" value="NGO1945_C"/>
    <property type="match status" value="1"/>
</dbReference>
<gene>
    <name evidence="3" type="ORF">ISO4_02963</name>
</gene>
<evidence type="ECO:0000313" key="4">
    <source>
        <dbReference type="Proteomes" id="UP000644441"/>
    </source>
</evidence>
<keyword evidence="4" id="KW-1185">Reference proteome</keyword>
<dbReference type="InterPro" id="IPR018640">
    <property type="entry name" value="DUF2063"/>
</dbReference>
<dbReference type="Gene3D" id="3.90.930.50">
    <property type="match status" value="1"/>
</dbReference>
<name>A0ABS0AJQ2_9GAMM</name>
<sequence>MSEPEFQRLQRSFAAHLRNPQRHPAPSGIEERRLAVYRQLFFNNLNGFLEKGFPVLRSLYDDAGWRRLVRGFFDQHACTSPYFLEIPEEFVTFLAETYQPGEGDPPFLAELAHYEWIELVLDTATDTVPEQGVQPGGDLLRGVPYLNPLHCVLNYRWPVHQIGPEHRPETPPEQPVWLLVYRNAEDRVAFMEINAVTARLLALMQEQPLSSGEQLLQTLGDEMGFQDRVALLSFGADLLQRLRDRELILGARLQPTPA</sequence>
<organism evidence="3 4">
    <name type="scientific">Alloalcanivorax venustensis ISO4</name>
    <dbReference type="NCBI Taxonomy" id="1177184"/>
    <lineage>
        <taxon>Bacteria</taxon>
        <taxon>Pseudomonadati</taxon>
        <taxon>Pseudomonadota</taxon>
        <taxon>Gammaproteobacteria</taxon>
        <taxon>Oceanospirillales</taxon>
        <taxon>Alcanivoracaceae</taxon>
        <taxon>Alloalcanivorax</taxon>
    </lineage>
</organism>
<dbReference type="Pfam" id="PF09836">
    <property type="entry name" value="DUF2063"/>
    <property type="match status" value="1"/>
</dbReference>